<evidence type="ECO:0000259" key="1">
    <source>
        <dbReference type="Pfam" id="PF12937"/>
    </source>
</evidence>
<dbReference type="AlphaFoldDB" id="A0A2A9NTA1"/>
<accession>A0A2A9NTA1</accession>
<proteinExistence type="predicted"/>
<keyword evidence="3" id="KW-1185">Reference proteome</keyword>
<dbReference type="OrthoDB" id="2788229at2759"/>
<reference evidence="2 3" key="1">
    <citation type="submission" date="2014-02" db="EMBL/GenBank/DDBJ databases">
        <title>Transposable element dynamics among asymbiotic and ectomycorrhizal Amanita fungi.</title>
        <authorList>
            <consortium name="DOE Joint Genome Institute"/>
            <person name="Hess J."/>
            <person name="Skrede I."/>
            <person name="Wolfe B."/>
            <person name="LaButti K."/>
            <person name="Ohm R.A."/>
            <person name="Grigoriev I.V."/>
            <person name="Pringle A."/>
        </authorList>
    </citation>
    <scope>NUCLEOTIDE SEQUENCE [LARGE SCALE GENOMIC DNA]</scope>
    <source>
        <strain evidence="2 3">SKay4041</strain>
    </source>
</reference>
<dbReference type="Proteomes" id="UP000242287">
    <property type="component" value="Unassembled WGS sequence"/>
</dbReference>
<dbReference type="STRING" id="703135.A0A2A9NTA1"/>
<protein>
    <recommendedName>
        <fullName evidence="1">F-box domain-containing protein</fullName>
    </recommendedName>
</protein>
<dbReference type="InterPro" id="IPR001810">
    <property type="entry name" value="F-box_dom"/>
</dbReference>
<dbReference type="EMBL" id="KZ301972">
    <property type="protein sequence ID" value="PFH53779.1"/>
    <property type="molecule type" value="Genomic_DNA"/>
</dbReference>
<organism evidence="2 3">
    <name type="scientific">Amanita thiersii Skay4041</name>
    <dbReference type="NCBI Taxonomy" id="703135"/>
    <lineage>
        <taxon>Eukaryota</taxon>
        <taxon>Fungi</taxon>
        <taxon>Dikarya</taxon>
        <taxon>Basidiomycota</taxon>
        <taxon>Agaricomycotina</taxon>
        <taxon>Agaricomycetes</taxon>
        <taxon>Agaricomycetidae</taxon>
        <taxon>Agaricales</taxon>
        <taxon>Pluteineae</taxon>
        <taxon>Amanitaceae</taxon>
        <taxon>Amanita</taxon>
    </lineage>
</organism>
<dbReference type="Pfam" id="PF12937">
    <property type="entry name" value="F-box-like"/>
    <property type="match status" value="1"/>
</dbReference>
<dbReference type="InterPro" id="IPR036047">
    <property type="entry name" value="F-box-like_dom_sf"/>
</dbReference>
<feature type="domain" description="F-box" evidence="1">
    <location>
        <begin position="5"/>
        <end position="39"/>
    </location>
</feature>
<evidence type="ECO:0000313" key="3">
    <source>
        <dbReference type="Proteomes" id="UP000242287"/>
    </source>
</evidence>
<dbReference type="Gene3D" id="1.20.1280.50">
    <property type="match status" value="1"/>
</dbReference>
<sequence>MMTAVPEEILDRIFSFLESDLPTLKACSLVCSSFLRLVRVRLFSSLKLHILEGGQLSHDHQQLCAVFEACPELILLVRHLRLFYSPNLTSQPALGLYQHPNFLESMLRLKSIQLRCAVGICWQMVSDTMHQTFLTLFRSDTLTHIDFVRIEVFPLSLLGHCRSVKSLRLAYVTFLRGDVYIGNPPIYIQSLDVELYTEELAFLTQWFLHTDSSLKLNYLRELRIKLEQKVCSQYAWALLQASSASIEKLIMDPSCYGNNSITLFNAINGSLTLNLPKDLSSIHLQLQFLCRLGWSPAQGYCDPLPWVVNAFRTFSSSNSLERIGITCLFDHDNADIEYRHGSMQCWSDLDDIVAHMPSPGLKQVDIRVWCHACSDGLLSNLQSRLPLLYSRGLLQLSIDPSVTSITQN</sequence>
<gene>
    <name evidence="2" type="ORF">AMATHDRAFT_38597</name>
</gene>
<dbReference type="SUPFAM" id="SSF81383">
    <property type="entry name" value="F-box domain"/>
    <property type="match status" value="1"/>
</dbReference>
<name>A0A2A9NTA1_9AGAR</name>
<evidence type="ECO:0000313" key="2">
    <source>
        <dbReference type="EMBL" id="PFH53779.1"/>
    </source>
</evidence>